<protein>
    <submittedName>
        <fullName evidence="1">Uncharacterized protein</fullName>
    </submittedName>
</protein>
<gene>
    <name evidence="1" type="ORF">CMsap09_06070</name>
</gene>
<dbReference type="EMBL" id="MDHJ01000001">
    <property type="protein sequence ID" value="OUE08494.1"/>
    <property type="molecule type" value="Genomic_DNA"/>
</dbReference>
<reference evidence="1 2" key="1">
    <citation type="submission" date="2016-08" db="EMBL/GenBank/DDBJ databases">
        <title>Genome sequence of Clavibacter michiganensis spp. strain CASJ009.</title>
        <authorList>
            <person name="Thapa S.P."/>
            <person name="Coaker G."/>
        </authorList>
    </citation>
    <scope>NUCLEOTIDE SEQUENCE [LARGE SCALE GENOMIC DNA]</scope>
    <source>
        <strain evidence="1">CASJ009</strain>
    </source>
</reference>
<evidence type="ECO:0000313" key="1">
    <source>
        <dbReference type="EMBL" id="OUE08494.1"/>
    </source>
</evidence>
<organism evidence="1 2">
    <name type="scientific">Clavibacter michiganensis</name>
    <dbReference type="NCBI Taxonomy" id="28447"/>
    <lineage>
        <taxon>Bacteria</taxon>
        <taxon>Bacillati</taxon>
        <taxon>Actinomycetota</taxon>
        <taxon>Actinomycetes</taxon>
        <taxon>Micrococcales</taxon>
        <taxon>Microbacteriaceae</taxon>
        <taxon>Clavibacter</taxon>
    </lineage>
</organism>
<dbReference type="AlphaFoldDB" id="A0A251XSD4"/>
<sequence length="70" mass="7356">MVFATGSTVTAPGPGFPKDEGDGKLCYSAPILIKNEEGNVVDTYNPTVIVSANDKKIITSFPTHLVDNCG</sequence>
<proteinExistence type="predicted"/>
<accession>A0A251XSD4</accession>
<name>A0A251XSD4_9MICO</name>
<comment type="caution">
    <text evidence="1">The sequence shown here is derived from an EMBL/GenBank/DDBJ whole genome shotgun (WGS) entry which is preliminary data.</text>
</comment>
<dbReference type="Proteomes" id="UP000195106">
    <property type="component" value="Unassembled WGS sequence"/>
</dbReference>
<evidence type="ECO:0000313" key="2">
    <source>
        <dbReference type="Proteomes" id="UP000195106"/>
    </source>
</evidence>